<dbReference type="Pfam" id="PF00431">
    <property type="entry name" value="CUB"/>
    <property type="match status" value="5"/>
</dbReference>
<dbReference type="InterPro" id="IPR036772">
    <property type="entry name" value="SRCR-like_dom_sf"/>
</dbReference>
<dbReference type="PROSITE" id="PS51233">
    <property type="entry name" value="VWFD"/>
    <property type="match status" value="1"/>
</dbReference>
<sequence length="2927" mass="322316">MAYYGGSYGYAPGETYRRQIYCSGNEASLSDCPHRVSEVNCNPLYAAGISCDTDIKVPRKIRLSSGSNEGHLEVFMRGVWGTVCRREYSWTTNYVYHHINPHVACRTLRTGYGGRYFPAHETASRFGLLSSRAILKYHVQCNGDEDSFLECPARTVYFGFPTGCGGHFTSDTGTVQSPAYPDGQVFNQDTDCVWKISVTPKQRIRLSFSEFETDPSYTSEYVQVLEFPYYQRAYFRSNPTSNVVSNSDILFIRLHVAAGSKGIKFTASWEAFCGKNYTYQSGHVYSPGYPGPYPPNMDCSYRIQQKKEYTVRLRFYNFGLDESESGNCHFVTVYDGDSDSAPVLDGPFCGNTTPSEVRSTKNVVLVRFRSDSTTSNTTRGFTIYYQGIEPEPTVYQLTSDSGTITSPDYPDMYDKETDYVWNITASKPYYVITLTFTEFNISHYYRLNLFLPSECRQTYTATRGTIQSPEYNKAYPPGLRCTILIKQAPGYSITLNFTSFYLDPPRNRRICFDYIEVRDGSSEFSPMIGKMYCGTSLPPSMSSTGNFMWIRFHSDSIMKPQSIGFNATYEAAAKGCKDQMMTDPAGNFSSPGFPLPFASKTYCIWRITVDPGYVIKLTFNQFSVGVRNVDCVNAYVRVYDSDTVVAEYLLDTFCGATGAPEIVSTGNNLTVVLNYFELLQYGTKRGDTRAQLTGSSMEEVTIQGGFPFGSEIYKTVHIGKNGLISIGNAYHSPDLPKTNAVVCAYCAYIDGSHKDGGKRTLGIFYQLYGETSSSGNIVLKTATQNVRDFGGSPDFNATLALVVTWDRVKRGRLSTDDGTVTFQLVLVSDGKSSYILMYYGKMEWTDLGRWTYVIMGYSDGKENNYHLNLYSKTSTMYGINQIEGNTGYKGTWFYKVGEVLTNPGSVCANWFNKNNQTRASRDKGFDELPSCPCSRRDVQKKGCYMWIWSRTDSTRNITCYRLNKAQSRRVYPFGKECCYWDDNQKLIMDPPYAGSALAYNPDIFALREQYEVEDRQGHDACCLSTSDRCNSYYELRPTDKECRAVIPYRFSWLWGDPHITTLDEREYIFNGRGEYTLVTLDTPDLTFSLQSRMGRLQLEDGTPVNATVFTAFGAEENDTRVFVGLHPVTKDSLEIYADDIDYSLRFQNENEDFLVDTDNFTMFRDNDSLVVFFPSGISMAVAMGMRSLVISVSMPLEFRSLTRGLLGNYNGAMDDDFVLPNGTVLSDGMTDREIHNLFGQQWAVTEADTVLRYGPREGPADHAHPDFEPMFLDEVPAAGRQTAESVCGASDLACIYDHIVTGIETFAVATKEVRDQALTENAQIKNTLPQLEVPANVNVVSGQPASFRVVARDPDNGDVVTYKLADDANGALSVNPTTGEVTANLNAQQPVDIRVYAVDSNSGQSAERLVPVIMCSNCSGHGECDFTKVRETVGTLGFRHAVCVCQAAWAGDDCELDNDACLDNPCDLLQNCTDLTPAQEAVSNVGYTCSDCPQGYSMSADGSNQCLDVDECQDNTHNCDMQCDNTAGSFQCACSAGYRLNSDGHSCLDVNECAEKTDNCEQVCRNTVGGFQCLCEEGFTYDSVQNICRQNQATADACQNSGCSQGCRAVTDPSTNTLVPRCFCRPGYGLDPTDEVRCVDHDECDDGLCAQTCNNTDGGFSCSCYSGYQLNADQRTCSPCPSLTYGPECRLNCSCSGRGLACHHVTGCVCQAGFTGSECQDDVDECAENPDVCEEGMVCRNTKGSYTCTCRPGYNLDSGTGMCTDVDECATGTVCGEFEDCTNTPGSFYCICRQGFQSENGLCIDTDECSRTGGGCQQICVNVDGSYNCECFYGYTLNTDRSTCTQVKEACSIGNPCDHGCTLDDDDNESCFCHTGYTLQTDGHSCQDIDECEEGSNACSHTCNNTEGGFTCSCPRGMRLDNDGKTCRDCPSGTYGSNCSKVCDCGSGAERCDVLTGCVCKTGWTGDTCNNDINECLTEAGQQECREKNAECFNFRGGYRCQCQDGFTQDGDGNCRDVDECTESPCGQQCENTQGSYRCLCSQGFSVDSKTGDCKVCDCGSGAERCDVVTGCVCQTGWTGATCTDDINECQTEAGQQECREKNAECFNFRGGYRCQCQDGFTQDGDGNCRDVDECTESPCGQQCENTQGSYRCLCSQGFSVDSKTGDCKVRLVSGNTKYDGVLQVSPRSSSTWGTVCDDAWTVRESRTACRILFGSRFTGEILPASRYPTQTVSIVMDNVRCTGNEDSLYNCQHITNHNCGHSEDVALRCFSSVRLVGGNSQYDGVLQVYSNGTWGTVCDDAWTSRESETACSILFGSGFNAEFRRASQYPTQTAPIVMDGRTTPTPPARLVDGTSKYDGVLQVYRSGNWGTVCDDSWFPLDTETACRILFGPEFVGERVRASQYRSQTVPILMDDVTCTGRESSLLDCSYTTNHNCGHNEDVALMCSATPARLVNGSTQYDGVLQVYSGGTWGTVCDDSWTSRESATACKIMFGSDFSVGELKGAGLYPTQSVPILMDDVTCAGNEQNLLVVPAHEEPQLRSQRRYKRWISVRRLVFYKDLLVEQRPLSNPLRETMRILFHTDGSVVRDGFQATYTAVPVCGQRSFRATPGVQSSIQSPGFPGPHANNLDCVFLITATLSSGTTPLVVNSTQTSMRILFHTDGSVVNSGFRAYFTAVAPAAPPSSSALRLVGGSTRFDGVLNVYISGTWGTVCDDLWAQTESRIACRTLFGSGFDGQLRQASQYPTQSSRILMDNVACTGTENRLLDCIYSSTHNCNHNEDVALMCYVTGADCDFEGPCPFEDISQGGFSWRRKRGNTPSTSTGPSGDHTTGSGYYMHVEASTGSSGDTAVLVTPPISRNATETCTLTFWYHMYGQDIGTLSIYTANPVQLSSKTRLWRLTGDQGQRWSQASMTLVRANVIKDSFV</sequence>
<dbReference type="PROSITE" id="PS01180">
    <property type="entry name" value="CUB"/>
    <property type="match status" value="5"/>
</dbReference>
<feature type="domain" description="CUB" evidence="21">
    <location>
        <begin position="393"/>
        <end position="441"/>
    </location>
</feature>
<reference evidence="28 29" key="1">
    <citation type="journal article" date="2023" name="Sci. Data">
        <title>Genome assembly of the Korean intertidal mud-creeper Batillaria attramentaria.</title>
        <authorList>
            <person name="Patra A.K."/>
            <person name="Ho P.T."/>
            <person name="Jun S."/>
            <person name="Lee S.J."/>
            <person name="Kim Y."/>
            <person name="Won Y.J."/>
        </authorList>
    </citation>
    <scope>NUCLEOTIDE SEQUENCE [LARGE SCALE GENOMIC DNA]</scope>
    <source>
        <strain evidence="28">Wonlab-2016</strain>
    </source>
</reference>
<dbReference type="EMBL" id="JACVVK020000268">
    <property type="protein sequence ID" value="KAK7481065.1"/>
    <property type="molecule type" value="Genomic_DNA"/>
</dbReference>
<dbReference type="InterPro" id="IPR000859">
    <property type="entry name" value="CUB_dom"/>
</dbReference>
<dbReference type="SUPFAM" id="SSF49854">
    <property type="entry name" value="Spermadhesin, CUB domain"/>
    <property type="match status" value="6"/>
</dbReference>
<evidence type="ECO:0000259" key="22">
    <source>
        <dbReference type="PROSITE" id="PS50026"/>
    </source>
</evidence>
<evidence type="ECO:0000256" key="4">
    <source>
        <dbReference type="ARBA" id="ARBA00009738"/>
    </source>
</evidence>
<evidence type="ECO:0000259" key="27">
    <source>
        <dbReference type="PROSITE" id="PS51233"/>
    </source>
</evidence>
<protein>
    <submittedName>
        <fullName evidence="28">Uncharacterized protein</fullName>
    </submittedName>
</protein>
<keyword evidence="10" id="KW-0677">Repeat</keyword>
<feature type="non-terminal residue" evidence="28">
    <location>
        <position position="2927"/>
    </location>
</feature>
<keyword evidence="29" id="KW-1185">Reference proteome</keyword>
<evidence type="ECO:0000256" key="2">
    <source>
        <dbReference type="ARBA" id="ARBA00004498"/>
    </source>
</evidence>
<dbReference type="PANTHER" id="PTHR24050">
    <property type="entry name" value="PA14 DOMAIN-CONTAINING PROTEIN"/>
    <property type="match status" value="1"/>
</dbReference>
<dbReference type="InterPro" id="IPR000998">
    <property type="entry name" value="MAM_dom"/>
</dbReference>
<dbReference type="SMART" id="SM00179">
    <property type="entry name" value="EGF_CA"/>
    <property type="match status" value="12"/>
</dbReference>
<dbReference type="SMART" id="SM00216">
    <property type="entry name" value="VWD"/>
    <property type="match status" value="1"/>
</dbReference>
<dbReference type="PRINTS" id="PR00258">
    <property type="entry name" value="SPERACTRCPTR"/>
</dbReference>
<feature type="disulfide bond" evidence="19">
    <location>
        <begin position="2242"/>
        <end position="2252"/>
    </location>
</feature>
<feature type="disulfide bond" evidence="17">
    <location>
        <begin position="576"/>
        <end position="603"/>
    </location>
</feature>
<evidence type="ECO:0000256" key="15">
    <source>
        <dbReference type="ARBA" id="ARBA00023170"/>
    </source>
</evidence>
<name>A0ABD0K280_9CAEN</name>
<feature type="domain" description="NIDO" evidence="26">
    <location>
        <begin position="744"/>
        <end position="899"/>
    </location>
</feature>
<accession>A0ABD0K280</accession>
<dbReference type="InterPro" id="IPR052235">
    <property type="entry name" value="Nephronectin_domain"/>
</dbReference>
<keyword evidence="11" id="KW-0130">Cell adhesion</keyword>
<feature type="domain" description="CUB" evidence="21">
    <location>
        <begin position="273"/>
        <end position="388"/>
    </location>
</feature>
<dbReference type="CDD" id="cd00054">
    <property type="entry name" value="EGF_CA"/>
    <property type="match status" value="9"/>
</dbReference>
<feature type="domain" description="MAM" evidence="23">
    <location>
        <begin position="2792"/>
        <end position="2927"/>
    </location>
</feature>
<keyword evidence="6" id="KW-0272">Extracellular matrix</keyword>
<evidence type="ECO:0000256" key="1">
    <source>
        <dbReference type="ARBA" id="ARBA00004167"/>
    </source>
</evidence>
<dbReference type="InterPro" id="IPR003886">
    <property type="entry name" value="NIDO_dom"/>
</dbReference>
<dbReference type="SUPFAM" id="SSF56487">
    <property type="entry name" value="SRCR-like"/>
    <property type="match status" value="7"/>
</dbReference>
<dbReference type="InterPro" id="IPR026823">
    <property type="entry name" value="cEGF"/>
</dbReference>
<dbReference type="PROSITE" id="PS00010">
    <property type="entry name" value="ASX_HYDROXYL"/>
    <property type="match status" value="10"/>
</dbReference>
<feature type="domain" description="EGF-like" evidence="22">
    <location>
        <begin position="1972"/>
        <end position="2016"/>
    </location>
</feature>
<comment type="similarity">
    <text evidence="4">Belongs to the nephronectin family.</text>
</comment>
<dbReference type="Pfam" id="PF12662">
    <property type="entry name" value="cEGF"/>
    <property type="match status" value="1"/>
</dbReference>
<feature type="domain" description="SRCR" evidence="24">
    <location>
        <begin position="2349"/>
        <end position="2448"/>
    </location>
</feature>
<dbReference type="PROSITE" id="PS01186">
    <property type="entry name" value="EGF_2"/>
    <property type="match status" value="5"/>
</dbReference>
<proteinExistence type="inferred from homology"/>
<comment type="caution">
    <text evidence="19">Lacks conserved residue(s) required for the propagation of feature annotation.</text>
</comment>
<dbReference type="InterPro" id="IPR005533">
    <property type="entry name" value="AMOP_dom"/>
</dbReference>
<keyword evidence="14 19" id="KW-1015">Disulfide bond</keyword>
<keyword evidence="8" id="KW-0812">Transmembrane</keyword>
<evidence type="ECO:0000256" key="11">
    <source>
        <dbReference type="ARBA" id="ARBA00022889"/>
    </source>
</evidence>
<evidence type="ECO:0000256" key="9">
    <source>
        <dbReference type="ARBA" id="ARBA00022729"/>
    </source>
</evidence>
<feature type="domain" description="SRCR" evidence="24">
    <location>
        <begin position="2274"/>
        <end position="2315"/>
    </location>
</feature>
<dbReference type="PANTHER" id="PTHR24050:SF28">
    <property type="entry name" value="UROMODULIN-LIKE"/>
    <property type="match status" value="1"/>
</dbReference>
<evidence type="ECO:0000259" key="24">
    <source>
        <dbReference type="PROSITE" id="PS50287"/>
    </source>
</evidence>
<feature type="domain" description="EGF-like" evidence="22">
    <location>
        <begin position="1722"/>
        <end position="1760"/>
    </location>
</feature>
<feature type="domain" description="EGF-like" evidence="22">
    <location>
        <begin position="1765"/>
        <end position="1802"/>
    </location>
</feature>
<evidence type="ECO:0000256" key="16">
    <source>
        <dbReference type="ARBA" id="ARBA00023180"/>
    </source>
</evidence>
<evidence type="ECO:0000256" key="6">
    <source>
        <dbReference type="ARBA" id="ARBA00022530"/>
    </source>
</evidence>
<evidence type="ECO:0000256" key="18">
    <source>
        <dbReference type="PROSITE-ProRule" id="PRU00076"/>
    </source>
</evidence>
<dbReference type="Pfam" id="PF07645">
    <property type="entry name" value="EGF_CA"/>
    <property type="match status" value="10"/>
</dbReference>
<dbReference type="FunFam" id="3.10.250.10:FF:000007">
    <property type="entry name" value="Soluble scavenger receptor cysteine-rich domain-containing protein SSC5D"/>
    <property type="match status" value="1"/>
</dbReference>
<feature type="domain" description="AMOP" evidence="25">
    <location>
        <begin position="899"/>
        <end position="1036"/>
    </location>
</feature>
<dbReference type="InterPro" id="IPR000152">
    <property type="entry name" value="EGF-type_Asp/Asn_hydroxyl_site"/>
</dbReference>
<dbReference type="FunFam" id="2.10.25.10:FF:000005">
    <property type="entry name" value="Fibrillin 2"/>
    <property type="match status" value="1"/>
</dbReference>
<evidence type="ECO:0000259" key="26">
    <source>
        <dbReference type="PROSITE" id="PS51220"/>
    </source>
</evidence>
<dbReference type="PROSITE" id="PS50026">
    <property type="entry name" value="EGF_3"/>
    <property type="match status" value="8"/>
</dbReference>
<evidence type="ECO:0000313" key="29">
    <source>
        <dbReference type="Proteomes" id="UP001519460"/>
    </source>
</evidence>
<dbReference type="InterPro" id="IPR001846">
    <property type="entry name" value="VWF_type-D"/>
</dbReference>
<comment type="caution">
    <text evidence="28">The sequence shown here is derived from an EMBL/GenBank/DDBJ whole genome shotgun (WGS) entry which is preliminary data.</text>
</comment>
<feature type="disulfide bond" evidence="19">
    <location>
        <begin position="2419"/>
        <end position="2429"/>
    </location>
</feature>
<evidence type="ECO:0000256" key="3">
    <source>
        <dbReference type="ARBA" id="ARBA00006127"/>
    </source>
</evidence>
<dbReference type="Pfam" id="PF06119">
    <property type="entry name" value="NIDO"/>
    <property type="match status" value="1"/>
</dbReference>
<feature type="disulfide bond" evidence="19">
    <location>
        <begin position="141"/>
        <end position="151"/>
    </location>
</feature>
<dbReference type="SMART" id="SM00042">
    <property type="entry name" value="CUB"/>
    <property type="match status" value="5"/>
</dbReference>
<dbReference type="InterPro" id="IPR001881">
    <property type="entry name" value="EGF-like_Ca-bd_dom"/>
</dbReference>
<dbReference type="InterPro" id="IPR009030">
    <property type="entry name" value="Growth_fac_rcpt_cys_sf"/>
</dbReference>
<evidence type="ECO:0000256" key="13">
    <source>
        <dbReference type="ARBA" id="ARBA00023136"/>
    </source>
</evidence>
<dbReference type="Pfam" id="PF00530">
    <property type="entry name" value="SRCR"/>
    <property type="match status" value="6"/>
</dbReference>
<dbReference type="Gene3D" id="2.60.120.290">
    <property type="entry name" value="Spermadhesin, CUB domain"/>
    <property type="match status" value="5"/>
</dbReference>
<feature type="domain" description="EGF-like" evidence="22">
    <location>
        <begin position="2017"/>
        <end position="2051"/>
    </location>
</feature>
<dbReference type="InterPro" id="IPR013320">
    <property type="entry name" value="ConA-like_dom_sf"/>
</dbReference>
<keyword evidence="16" id="KW-0325">Glycoprotein</keyword>
<dbReference type="SMART" id="SM00539">
    <property type="entry name" value="NIDO"/>
    <property type="match status" value="1"/>
</dbReference>
<keyword evidence="13" id="KW-0472">Membrane</keyword>
<evidence type="ECO:0000256" key="17">
    <source>
        <dbReference type="PROSITE-ProRule" id="PRU00059"/>
    </source>
</evidence>
<dbReference type="SUPFAM" id="SSF49899">
    <property type="entry name" value="Concanavalin A-like lectins/glucanases"/>
    <property type="match status" value="1"/>
</dbReference>
<dbReference type="InterPro" id="IPR018097">
    <property type="entry name" value="EGF_Ca-bd_CS"/>
</dbReference>
<feature type="domain" description="CUB" evidence="21">
    <location>
        <begin position="455"/>
        <end position="572"/>
    </location>
</feature>
<dbReference type="Gene3D" id="3.10.250.10">
    <property type="entry name" value="SRCR-like domain"/>
    <property type="match status" value="7"/>
</dbReference>
<dbReference type="SMART" id="SM00137">
    <property type="entry name" value="MAM"/>
    <property type="match status" value="1"/>
</dbReference>
<feature type="domain" description="SRCR" evidence="24">
    <location>
        <begin position="61"/>
        <end position="177"/>
    </location>
</feature>
<evidence type="ECO:0000256" key="12">
    <source>
        <dbReference type="ARBA" id="ARBA00022989"/>
    </source>
</evidence>
<feature type="region of interest" description="Disordered" evidence="20">
    <location>
        <begin position="2811"/>
        <end position="2833"/>
    </location>
</feature>
<feature type="domain" description="SRCR" evidence="24">
    <location>
        <begin position="2452"/>
        <end position="2530"/>
    </location>
</feature>
<evidence type="ECO:0000256" key="8">
    <source>
        <dbReference type="ARBA" id="ARBA00022692"/>
    </source>
</evidence>
<feature type="disulfide bond" evidence="19">
    <location>
        <begin position="22"/>
        <end position="32"/>
    </location>
</feature>
<feature type="domain" description="EGF-like" evidence="22">
    <location>
        <begin position="1640"/>
        <end position="1678"/>
    </location>
</feature>
<feature type="compositionally biased region" description="Polar residues" evidence="20">
    <location>
        <begin position="2818"/>
        <end position="2833"/>
    </location>
</feature>
<dbReference type="Pfam" id="PF14670">
    <property type="entry name" value="FXa_inhibition"/>
    <property type="match status" value="1"/>
</dbReference>
<dbReference type="Proteomes" id="UP001519460">
    <property type="component" value="Unassembled WGS sequence"/>
</dbReference>
<dbReference type="CDD" id="cd06263">
    <property type="entry name" value="MAM"/>
    <property type="match status" value="1"/>
</dbReference>
<dbReference type="InterPro" id="IPR035914">
    <property type="entry name" value="Sperma_CUB_dom_sf"/>
</dbReference>
<dbReference type="FunFam" id="3.10.250.10:FF:000001">
    <property type="entry name" value="Lysyl oxidase 4 isoform X1"/>
    <property type="match status" value="1"/>
</dbReference>
<dbReference type="PROSITE" id="PS01187">
    <property type="entry name" value="EGF_CA"/>
    <property type="match status" value="5"/>
</dbReference>
<evidence type="ECO:0000259" key="23">
    <source>
        <dbReference type="PROSITE" id="PS50060"/>
    </source>
</evidence>
<feature type="domain" description="CUB" evidence="21">
    <location>
        <begin position="576"/>
        <end position="673"/>
    </location>
</feature>
<dbReference type="FunFam" id="2.10.25.10:FF:000014">
    <property type="entry name" value="Latent-transforming growth factor beta-binding protein 3"/>
    <property type="match status" value="1"/>
</dbReference>
<dbReference type="SMART" id="SM00181">
    <property type="entry name" value="EGF"/>
    <property type="match status" value="18"/>
</dbReference>
<dbReference type="Gene3D" id="2.60.40.60">
    <property type="entry name" value="Cadherins"/>
    <property type="match status" value="1"/>
</dbReference>
<feature type="domain" description="EGF-like" evidence="22">
    <location>
        <begin position="1888"/>
        <end position="1928"/>
    </location>
</feature>
<evidence type="ECO:0000256" key="14">
    <source>
        <dbReference type="ARBA" id="ARBA00023157"/>
    </source>
</evidence>
<dbReference type="Gene3D" id="2.60.120.200">
    <property type="match status" value="1"/>
</dbReference>
<evidence type="ECO:0000259" key="21">
    <source>
        <dbReference type="PROSITE" id="PS01180"/>
    </source>
</evidence>
<keyword evidence="15" id="KW-0675">Receptor</keyword>
<dbReference type="FunFam" id="2.10.25.10:FF:000017">
    <property type="entry name" value="latent-transforming growth factor beta-binding protein 4 isoform X1"/>
    <property type="match status" value="1"/>
</dbReference>
<comment type="similarity">
    <text evidence="3">Belongs to the fibulin family.</text>
</comment>
<feature type="disulfide bond" evidence="19">
    <location>
        <begin position="2759"/>
        <end position="2769"/>
    </location>
</feature>
<gene>
    <name evidence="28" type="ORF">BaRGS_00027701</name>
</gene>
<keyword evidence="7 18" id="KW-0245">EGF-like domain</keyword>
<dbReference type="Pfam" id="PF00629">
    <property type="entry name" value="MAM"/>
    <property type="match status" value="1"/>
</dbReference>
<evidence type="ECO:0000256" key="5">
    <source>
        <dbReference type="ARBA" id="ARBA00022525"/>
    </source>
</evidence>
<dbReference type="PROSITE" id="PS50060">
    <property type="entry name" value="MAM_2"/>
    <property type="match status" value="1"/>
</dbReference>
<dbReference type="SUPFAM" id="SSF57196">
    <property type="entry name" value="EGF/Laminin"/>
    <property type="match status" value="1"/>
</dbReference>
<evidence type="ECO:0000256" key="20">
    <source>
        <dbReference type="SAM" id="MobiDB-lite"/>
    </source>
</evidence>
<feature type="domain" description="SRCR" evidence="24">
    <location>
        <begin position="2170"/>
        <end position="2271"/>
    </location>
</feature>
<keyword evidence="9" id="KW-0732">Signal</keyword>
<dbReference type="GO" id="GO:0007155">
    <property type="term" value="P:cell adhesion"/>
    <property type="evidence" value="ECO:0007669"/>
    <property type="project" value="UniProtKB-KW"/>
</dbReference>
<dbReference type="PROSITE" id="PS51220">
    <property type="entry name" value="NIDO"/>
    <property type="match status" value="1"/>
</dbReference>
<comment type="subcellular location">
    <subcellularLocation>
        <location evidence="1">Membrane</location>
        <topology evidence="1">Single-pass membrane protein</topology>
    </subcellularLocation>
    <subcellularLocation>
        <location evidence="2">Secreted</location>
        <location evidence="2">Extracellular space</location>
        <location evidence="2">Extracellular matrix</location>
    </subcellularLocation>
</comment>
<organism evidence="28 29">
    <name type="scientific">Batillaria attramentaria</name>
    <dbReference type="NCBI Taxonomy" id="370345"/>
    <lineage>
        <taxon>Eukaryota</taxon>
        <taxon>Metazoa</taxon>
        <taxon>Spiralia</taxon>
        <taxon>Lophotrochozoa</taxon>
        <taxon>Mollusca</taxon>
        <taxon>Gastropoda</taxon>
        <taxon>Caenogastropoda</taxon>
        <taxon>Sorbeoconcha</taxon>
        <taxon>Cerithioidea</taxon>
        <taxon>Batillariidae</taxon>
        <taxon>Batillaria</taxon>
    </lineage>
</organism>
<feature type="domain" description="CUB" evidence="21">
    <location>
        <begin position="164"/>
        <end position="272"/>
    </location>
</feature>
<feature type="domain" description="EGF-like" evidence="22">
    <location>
        <begin position="2086"/>
        <end position="2130"/>
    </location>
</feature>
<dbReference type="InterPro" id="IPR000742">
    <property type="entry name" value="EGF"/>
</dbReference>
<evidence type="ECO:0000313" key="28">
    <source>
        <dbReference type="EMBL" id="KAK7481065.1"/>
    </source>
</evidence>
<keyword evidence="12" id="KW-1133">Transmembrane helix</keyword>
<dbReference type="FunFam" id="3.10.250.10:FF:000016">
    <property type="entry name" value="Scavenger receptor cysteine-rich protein type 12"/>
    <property type="match status" value="1"/>
</dbReference>
<dbReference type="SUPFAM" id="SSF57184">
    <property type="entry name" value="Growth factor receptor domain"/>
    <property type="match status" value="6"/>
</dbReference>
<dbReference type="InterPro" id="IPR001190">
    <property type="entry name" value="SRCR"/>
</dbReference>
<feature type="domain" description="SRCR" evidence="24">
    <location>
        <begin position="1"/>
        <end position="52"/>
    </location>
</feature>
<dbReference type="GO" id="GO:0016020">
    <property type="term" value="C:membrane"/>
    <property type="evidence" value="ECO:0007669"/>
    <property type="project" value="UniProtKB-SubCell"/>
</dbReference>
<evidence type="ECO:0000256" key="10">
    <source>
        <dbReference type="ARBA" id="ARBA00022737"/>
    </source>
</evidence>
<dbReference type="FunFam" id="2.60.120.290:FF:000013">
    <property type="entry name" value="Membrane frizzled-related protein"/>
    <property type="match status" value="2"/>
</dbReference>
<feature type="domain" description="EGF-like" evidence="22">
    <location>
        <begin position="2131"/>
        <end position="2165"/>
    </location>
</feature>
<evidence type="ECO:0000256" key="19">
    <source>
        <dbReference type="PROSITE-ProRule" id="PRU00196"/>
    </source>
</evidence>
<dbReference type="Gene3D" id="2.10.25.10">
    <property type="entry name" value="Laminin"/>
    <property type="match status" value="13"/>
</dbReference>
<evidence type="ECO:0000259" key="25">
    <source>
        <dbReference type="PROSITE" id="PS50856"/>
    </source>
</evidence>
<dbReference type="CDD" id="cd00041">
    <property type="entry name" value="CUB"/>
    <property type="match status" value="4"/>
</dbReference>
<feature type="domain" description="SRCR" evidence="24">
    <location>
        <begin position="2689"/>
        <end position="2788"/>
    </location>
</feature>
<dbReference type="PROSITE" id="PS50856">
    <property type="entry name" value="AMOP"/>
    <property type="match status" value="1"/>
</dbReference>
<keyword evidence="5" id="KW-0964">Secreted</keyword>
<dbReference type="InterPro" id="IPR049883">
    <property type="entry name" value="NOTCH1_EGF-like"/>
</dbReference>
<dbReference type="PROSITE" id="PS50287">
    <property type="entry name" value="SRCR_2"/>
    <property type="match status" value="7"/>
</dbReference>
<feature type="domain" description="VWFD" evidence="27">
    <location>
        <begin position="1049"/>
        <end position="1250"/>
    </location>
</feature>
<evidence type="ECO:0000256" key="7">
    <source>
        <dbReference type="ARBA" id="ARBA00022536"/>
    </source>
</evidence>
<dbReference type="SMART" id="SM00202">
    <property type="entry name" value="SR"/>
    <property type="match status" value="6"/>
</dbReference>